<keyword evidence="3" id="KW-0614">Plasmid</keyword>
<dbReference type="PROSITE" id="PS00893">
    <property type="entry name" value="NUDIX_BOX"/>
    <property type="match status" value="1"/>
</dbReference>
<dbReference type="InterPro" id="IPR020084">
    <property type="entry name" value="NUDIX_hydrolase_CS"/>
</dbReference>
<dbReference type="Proteomes" id="UP000010843">
    <property type="component" value="Plasmid pNATPE01"/>
</dbReference>
<dbReference type="Gene3D" id="3.90.79.10">
    <property type="entry name" value="Nucleoside Triphosphate Pyrophosphohydrolase"/>
    <property type="match status" value="1"/>
</dbReference>
<dbReference type="OrthoDB" id="40462at2157"/>
<dbReference type="InterPro" id="IPR015797">
    <property type="entry name" value="NUDIX_hydrolase-like_dom_sf"/>
</dbReference>
<gene>
    <name evidence="3" type="ordered locus">Natpe_4171</name>
    <name evidence="4" type="ORF">C488_20247</name>
</gene>
<accession>L0JSV7</accession>
<dbReference type="InterPro" id="IPR020476">
    <property type="entry name" value="Nudix_hydrolase"/>
</dbReference>
<dbReference type="eggNOG" id="arCOG01077">
    <property type="taxonomic scope" value="Archaea"/>
</dbReference>
<evidence type="ECO:0000259" key="2">
    <source>
        <dbReference type="PROSITE" id="PS51462"/>
    </source>
</evidence>
<proteinExistence type="predicted"/>
<dbReference type="CDD" id="cd04663">
    <property type="entry name" value="NUDIX_Hydrolase"/>
    <property type="match status" value="1"/>
</dbReference>
<evidence type="ECO:0000313" key="6">
    <source>
        <dbReference type="Proteomes" id="UP000011593"/>
    </source>
</evidence>
<keyword evidence="6" id="KW-1185">Reference proteome</keyword>
<dbReference type="GeneID" id="14336635"/>
<reference evidence="5" key="1">
    <citation type="submission" date="2012-02" db="EMBL/GenBank/DDBJ databases">
        <title>Complete sequence of plasmid 1 of Natrinema pellirubrum DSM 15624.</title>
        <authorList>
            <person name="Lucas S."/>
            <person name="Han J."/>
            <person name="Lapidus A."/>
            <person name="Cheng J.-F."/>
            <person name="Goodwin L."/>
            <person name="Pitluck S."/>
            <person name="Peters L."/>
            <person name="Teshima H."/>
            <person name="Detter J.C."/>
            <person name="Han C."/>
            <person name="Tapia R."/>
            <person name="Land M."/>
            <person name="Hauser L."/>
            <person name="Kyrpides N."/>
            <person name="Ivanova N."/>
            <person name="Pagani I."/>
            <person name="Sproer C."/>
            <person name="Anderson I."/>
            <person name="Woyke T."/>
        </authorList>
    </citation>
    <scope>NUCLEOTIDE SEQUENCE [LARGE SCALE GENOMIC DNA]</scope>
    <source>
        <strain evidence="5">DSM 15624 / JCM 10476 / NCIMB 786</strain>
        <plasmid evidence="5">pNATPE01</plasmid>
    </source>
</reference>
<dbReference type="AlphaFoldDB" id="L0JSV7"/>
<dbReference type="Proteomes" id="UP000011593">
    <property type="component" value="Unassembled WGS sequence"/>
</dbReference>
<dbReference type="HOGENOM" id="CLU_116638_0_1_2"/>
<organism evidence="3 5">
    <name type="scientific">Natrinema pellirubrum (strain DSM 15624 / CIP 106293 / JCM 10476 / NCIMB 786 / 157)</name>
    <dbReference type="NCBI Taxonomy" id="797303"/>
    <lineage>
        <taxon>Archaea</taxon>
        <taxon>Methanobacteriati</taxon>
        <taxon>Methanobacteriota</taxon>
        <taxon>Stenosarchaea group</taxon>
        <taxon>Halobacteria</taxon>
        <taxon>Halobacteriales</taxon>
        <taxon>Natrialbaceae</taxon>
        <taxon>Natrinema</taxon>
    </lineage>
</organism>
<evidence type="ECO:0000313" key="4">
    <source>
        <dbReference type="EMBL" id="ELY69372.1"/>
    </source>
</evidence>
<reference evidence="4 6" key="3">
    <citation type="journal article" date="2014" name="PLoS Genet.">
        <title>Phylogenetically driven sequencing of extremely halophilic archaea reveals strategies for static and dynamic osmo-response.</title>
        <authorList>
            <person name="Becker E.A."/>
            <person name="Seitzer P.M."/>
            <person name="Tritt A."/>
            <person name="Larsen D."/>
            <person name="Krusor M."/>
            <person name="Yao A.I."/>
            <person name="Wu D."/>
            <person name="Madern D."/>
            <person name="Eisen J.A."/>
            <person name="Darling A.E."/>
            <person name="Facciotti M.T."/>
        </authorList>
    </citation>
    <scope>NUCLEOTIDE SEQUENCE [LARGE SCALE GENOMIC DNA]</scope>
    <source>
        <strain evidence="4 6">DSM 15624</strain>
    </source>
</reference>
<keyword evidence="1 4" id="KW-0378">Hydrolase</keyword>
<evidence type="ECO:0000256" key="1">
    <source>
        <dbReference type="ARBA" id="ARBA00022801"/>
    </source>
</evidence>
<reference evidence="3" key="2">
    <citation type="submission" date="2012-02" db="EMBL/GenBank/DDBJ databases">
        <title>Complete sequence of plasmid 1 of Natrinema pellirubrum DSM 15624.</title>
        <authorList>
            <consortium name="US DOE Joint Genome Institute"/>
            <person name="Lucas S."/>
            <person name="Han J."/>
            <person name="Lapidus A."/>
            <person name="Cheng J.-F."/>
            <person name="Goodwin L."/>
            <person name="Pitluck S."/>
            <person name="Peters L."/>
            <person name="Teshima H."/>
            <person name="Detter J.C."/>
            <person name="Han C."/>
            <person name="Tapia R."/>
            <person name="Land M."/>
            <person name="Hauser L."/>
            <person name="Kyrpides N."/>
            <person name="Ivanova N."/>
            <person name="Pagani I."/>
            <person name="Sproer C."/>
            <person name="Anderson I."/>
            <person name="Woyke T."/>
        </authorList>
    </citation>
    <scope>NUCLEOTIDE SEQUENCE</scope>
    <source>
        <strain evidence="3">DSM 15624</strain>
        <plasmid evidence="3">pNATPE01</plasmid>
    </source>
</reference>
<dbReference type="SUPFAM" id="SSF55811">
    <property type="entry name" value="Nudix"/>
    <property type="match status" value="1"/>
</dbReference>
<dbReference type="InterPro" id="IPR000086">
    <property type="entry name" value="NUDIX_hydrolase_dom"/>
</dbReference>
<dbReference type="EMBL" id="AOIE01000120">
    <property type="protein sequence ID" value="ELY69372.1"/>
    <property type="molecule type" value="Genomic_DNA"/>
</dbReference>
<dbReference type="PRINTS" id="PR00502">
    <property type="entry name" value="NUDIXFAMILY"/>
</dbReference>
<sequence length="156" mass="17972">MSQRDWQHLAETAQDGQSPGTYVQKACAYITRAPGELLVFEGPEYEGLQIPKGTIEHGETPRDAVTREIEEESGLETLQTISYLTTDIWTRSLEPPKQYIRHFFAITIDEARDQWTHTVTGEGDERGLTYKYKWEPLPPEQPFALALDDYLHFVRD</sequence>
<dbReference type="Pfam" id="PF00293">
    <property type="entry name" value="NUDIX"/>
    <property type="match status" value="1"/>
</dbReference>
<name>L0JSV7_NATP1</name>
<geneLocation type="plasmid" evidence="3 5">
    <name>pNATPE01</name>
</geneLocation>
<dbReference type="EMBL" id="CP003373">
    <property type="protein sequence ID" value="AGB33883.1"/>
    <property type="molecule type" value="Genomic_DNA"/>
</dbReference>
<feature type="domain" description="Nudix hydrolase" evidence="2">
    <location>
        <begin position="21"/>
        <end position="156"/>
    </location>
</feature>
<dbReference type="RefSeq" id="WP_006183384.1">
    <property type="nucleotide sequence ID" value="NC_019967.1"/>
</dbReference>
<protein>
    <submittedName>
        <fullName evidence="3">ADP-ribose pyrophosphatase</fullName>
    </submittedName>
    <submittedName>
        <fullName evidence="4">NUDIX hydrolase</fullName>
    </submittedName>
</protein>
<evidence type="ECO:0000313" key="3">
    <source>
        <dbReference type="EMBL" id="AGB33883.1"/>
    </source>
</evidence>
<evidence type="ECO:0000313" key="5">
    <source>
        <dbReference type="Proteomes" id="UP000010843"/>
    </source>
</evidence>
<dbReference type="PATRIC" id="fig|797303.5.peg.4024"/>
<dbReference type="KEGG" id="npe:Natpe_4171"/>
<dbReference type="GO" id="GO:0016787">
    <property type="term" value="F:hydrolase activity"/>
    <property type="evidence" value="ECO:0007669"/>
    <property type="project" value="UniProtKB-KW"/>
</dbReference>
<dbReference type="PROSITE" id="PS51462">
    <property type="entry name" value="NUDIX"/>
    <property type="match status" value="1"/>
</dbReference>